<feature type="site" description="Interaction with DNA substrate" evidence="8">
    <location>
        <position position="275"/>
    </location>
</feature>
<feature type="active site" description="Proton donor/acceptor" evidence="6">
    <location>
        <position position="178"/>
    </location>
</feature>
<dbReference type="NCBIfam" id="TIGR00633">
    <property type="entry name" value="xth"/>
    <property type="match status" value="1"/>
</dbReference>
<evidence type="ECO:0000313" key="11">
    <source>
        <dbReference type="Proteomes" id="UP000034849"/>
    </source>
</evidence>
<feature type="binding site" evidence="7">
    <location>
        <position position="36"/>
    </location>
    <ligand>
        <name>Mg(2+)</name>
        <dbReference type="ChEBI" id="CHEBI:18420"/>
        <label>1</label>
    </ligand>
</feature>
<evidence type="ECO:0000256" key="3">
    <source>
        <dbReference type="ARBA" id="ARBA00022723"/>
    </source>
</evidence>
<dbReference type="InterPro" id="IPR020847">
    <property type="entry name" value="AP_endonuclease_F1_BS"/>
</dbReference>
<dbReference type="GO" id="GO:0003677">
    <property type="term" value="F:DNA binding"/>
    <property type="evidence" value="ECO:0007669"/>
    <property type="project" value="InterPro"/>
</dbReference>
<dbReference type="InterPro" id="IPR005135">
    <property type="entry name" value="Endo/exonuclease/phosphatase"/>
</dbReference>
<dbReference type="SUPFAM" id="SSF56219">
    <property type="entry name" value="DNase I-like"/>
    <property type="match status" value="1"/>
</dbReference>
<feature type="site" description="Transition state stabilizer" evidence="8">
    <location>
        <position position="180"/>
    </location>
</feature>
<evidence type="ECO:0000256" key="1">
    <source>
        <dbReference type="ARBA" id="ARBA00001936"/>
    </source>
</evidence>
<dbReference type="PROSITE" id="PS51435">
    <property type="entry name" value="AP_NUCLEASE_F1_4"/>
    <property type="match status" value="1"/>
</dbReference>
<proteinExistence type="inferred from homology"/>
<dbReference type="Proteomes" id="UP000034849">
    <property type="component" value="Unassembled WGS sequence"/>
</dbReference>
<evidence type="ECO:0000256" key="5">
    <source>
        <dbReference type="ARBA" id="ARBA00022842"/>
    </source>
</evidence>
<dbReference type="InterPro" id="IPR004808">
    <property type="entry name" value="AP_endonuc_1"/>
</dbReference>
<accession>A0A0G0G937</accession>
<dbReference type="GO" id="GO:0046872">
    <property type="term" value="F:metal ion binding"/>
    <property type="evidence" value="ECO:0007669"/>
    <property type="project" value="UniProtKB-KW"/>
</dbReference>
<comment type="cofactor">
    <cofactor evidence="7">
        <name>Mg(2+)</name>
        <dbReference type="ChEBI" id="CHEBI:18420"/>
    </cofactor>
    <cofactor evidence="7">
        <name>Mn(2+)</name>
        <dbReference type="ChEBI" id="CHEBI:29035"/>
    </cofactor>
    <text evidence="7">Probably binds two magnesium or manganese ions per subunit.</text>
</comment>
<keyword evidence="4" id="KW-0378">Hydrolase</keyword>
<dbReference type="GO" id="GO:0006284">
    <property type="term" value="P:base-excision repair"/>
    <property type="evidence" value="ECO:0007669"/>
    <property type="project" value="TreeGrafter"/>
</dbReference>
<evidence type="ECO:0000256" key="4">
    <source>
        <dbReference type="ARBA" id="ARBA00022801"/>
    </source>
</evidence>
<reference evidence="10 11" key="1">
    <citation type="journal article" date="2015" name="Nature">
        <title>rRNA introns, odd ribosomes, and small enigmatic genomes across a large radiation of phyla.</title>
        <authorList>
            <person name="Brown C.T."/>
            <person name="Hug L.A."/>
            <person name="Thomas B.C."/>
            <person name="Sharon I."/>
            <person name="Castelle C.J."/>
            <person name="Singh A."/>
            <person name="Wilkins M.J."/>
            <person name="Williams K.H."/>
            <person name="Banfield J.F."/>
        </authorList>
    </citation>
    <scope>NUCLEOTIDE SEQUENCE [LARGE SCALE GENOMIC DNA]</scope>
</reference>
<dbReference type="InterPro" id="IPR020848">
    <property type="entry name" value="AP_endonuclease_F1_CS"/>
</dbReference>
<feature type="binding site" evidence="7">
    <location>
        <position position="275"/>
    </location>
    <ligand>
        <name>Mg(2+)</name>
        <dbReference type="ChEBI" id="CHEBI:18420"/>
        <label>1</label>
    </ligand>
</feature>
<feature type="binding site" evidence="7">
    <location>
        <position position="178"/>
    </location>
    <ligand>
        <name>Mg(2+)</name>
        <dbReference type="ChEBI" id="CHEBI:18420"/>
        <label>1</label>
    </ligand>
</feature>
<protein>
    <submittedName>
        <fullName evidence="10">Exodeoxyribonuclease III</fullName>
    </submittedName>
</protein>
<feature type="site" description="Important for catalytic activity" evidence="8">
    <location>
        <position position="249"/>
    </location>
</feature>
<gene>
    <name evidence="10" type="ORF">US42_C0008G0101</name>
</gene>
<comment type="caution">
    <text evidence="10">The sequence shown here is derived from an EMBL/GenBank/DDBJ whole genome shotgun (WGS) entry which is preliminary data.</text>
</comment>
<dbReference type="EMBL" id="LBSX01000008">
    <property type="protein sequence ID" value="KKQ27588.1"/>
    <property type="molecule type" value="Genomic_DNA"/>
</dbReference>
<dbReference type="Gene3D" id="3.60.10.10">
    <property type="entry name" value="Endonuclease/exonuclease/phosphatase"/>
    <property type="match status" value="1"/>
</dbReference>
<dbReference type="PROSITE" id="PS00728">
    <property type="entry name" value="AP_NUCLEASE_F1_3"/>
    <property type="match status" value="1"/>
</dbReference>
<feature type="active site" evidence="6">
    <location>
        <position position="131"/>
    </location>
</feature>
<sequence>MITLMSWNVNGIRACLRNGFLDVLKKYQPDILALQEVKIAEKDRFDAKLDFPGYTEFWNSAERPGYAGTAILIKDTTIAFLFSKRGPSGANPQRENKKDIAVINGLGLDKFDSEGRVQTIEFEKFYFVNAYFPNTRHDLSRLDFKIEFNNKIFKHIKNLEQTPSASSGQVKPVIFTGDFNVAHTEIDLANPKENEKNAGFTIEERTSFDKFLKNKMIDTFRELHPKDIKYTWWTYRFGARRRNIGWRIDYFVISKLLKKYLKDATIMDQVVGSDHCPIMIKINL</sequence>
<evidence type="ECO:0000256" key="6">
    <source>
        <dbReference type="PIRSR" id="PIRSR604808-1"/>
    </source>
</evidence>
<evidence type="ECO:0000256" key="8">
    <source>
        <dbReference type="PIRSR" id="PIRSR604808-3"/>
    </source>
</evidence>
<comment type="cofactor">
    <cofactor evidence="1">
        <name>Mn(2+)</name>
        <dbReference type="ChEBI" id="CHEBI:29035"/>
    </cofactor>
</comment>
<feature type="domain" description="Endonuclease/exonuclease/phosphatase" evidence="9">
    <location>
        <begin position="5"/>
        <end position="275"/>
    </location>
</feature>
<dbReference type="GO" id="GO:0003906">
    <property type="term" value="F:DNA-(apurinic or apyrimidinic site) endonuclease activity"/>
    <property type="evidence" value="ECO:0007669"/>
    <property type="project" value="TreeGrafter"/>
</dbReference>
<evidence type="ECO:0000256" key="2">
    <source>
        <dbReference type="ARBA" id="ARBA00007092"/>
    </source>
</evidence>
<feature type="binding site" evidence="7">
    <location>
        <position position="274"/>
    </location>
    <ligand>
        <name>Mg(2+)</name>
        <dbReference type="ChEBI" id="CHEBI:18420"/>
        <label>1</label>
    </ligand>
</feature>
<keyword evidence="3 7" id="KW-0479">Metal-binding</keyword>
<feature type="binding site" evidence="7">
    <location>
        <position position="8"/>
    </location>
    <ligand>
        <name>Mg(2+)</name>
        <dbReference type="ChEBI" id="CHEBI:18420"/>
        <label>1</label>
    </ligand>
</feature>
<dbReference type="Pfam" id="PF03372">
    <property type="entry name" value="Exo_endo_phos"/>
    <property type="match status" value="1"/>
</dbReference>
<keyword evidence="5 7" id="KW-0460">Magnesium</keyword>
<evidence type="ECO:0000313" key="10">
    <source>
        <dbReference type="EMBL" id="KKQ27588.1"/>
    </source>
</evidence>
<dbReference type="InterPro" id="IPR036691">
    <property type="entry name" value="Endo/exonu/phosph_ase_sf"/>
</dbReference>
<dbReference type="CDD" id="cd09087">
    <property type="entry name" value="Ape1-like_AP-endo"/>
    <property type="match status" value="1"/>
</dbReference>
<dbReference type="PATRIC" id="fig|1619046.3.peg.622"/>
<feature type="binding site" evidence="7">
    <location>
        <position position="180"/>
    </location>
    <ligand>
        <name>Mg(2+)</name>
        <dbReference type="ChEBI" id="CHEBI:18420"/>
        <label>1</label>
    </ligand>
</feature>
<name>A0A0G0G937_9BACT</name>
<evidence type="ECO:0000259" key="9">
    <source>
        <dbReference type="Pfam" id="PF03372"/>
    </source>
</evidence>
<comment type="similarity">
    <text evidence="2">Belongs to the DNA repair enzymes AP/ExoA family.</text>
</comment>
<feature type="active site" description="Proton acceptor" evidence="6">
    <location>
        <position position="275"/>
    </location>
</feature>
<dbReference type="PANTHER" id="PTHR22748">
    <property type="entry name" value="AP ENDONUCLEASE"/>
    <property type="match status" value="1"/>
</dbReference>
<dbReference type="AlphaFoldDB" id="A0A0G0G937"/>
<dbReference type="NCBIfam" id="TIGR00195">
    <property type="entry name" value="exoDNase_III"/>
    <property type="match status" value="1"/>
</dbReference>
<dbReference type="PROSITE" id="PS00726">
    <property type="entry name" value="AP_NUCLEASE_F1_1"/>
    <property type="match status" value="1"/>
</dbReference>
<dbReference type="PANTHER" id="PTHR22748:SF6">
    <property type="entry name" value="DNA-(APURINIC OR APYRIMIDINIC SITE) ENDONUCLEASE"/>
    <property type="match status" value="1"/>
</dbReference>
<organism evidence="10 11">
    <name type="scientific">Candidatus Magasanikbacteria bacterium GW2011_GWC2_37_14</name>
    <dbReference type="NCBI Taxonomy" id="1619046"/>
    <lineage>
        <taxon>Bacteria</taxon>
        <taxon>Candidatus Magasanikiibacteriota</taxon>
    </lineage>
</organism>
<dbReference type="GO" id="GO:0008311">
    <property type="term" value="F:double-stranded DNA 3'-5' DNA exonuclease activity"/>
    <property type="evidence" value="ECO:0007669"/>
    <property type="project" value="TreeGrafter"/>
</dbReference>
<dbReference type="GO" id="GO:0008081">
    <property type="term" value="F:phosphoric diester hydrolase activity"/>
    <property type="evidence" value="ECO:0007669"/>
    <property type="project" value="TreeGrafter"/>
</dbReference>
<evidence type="ECO:0000256" key="7">
    <source>
        <dbReference type="PIRSR" id="PIRSR604808-2"/>
    </source>
</evidence>
<keyword evidence="7" id="KW-0464">Manganese</keyword>
<dbReference type="STRING" id="1619046.US42_C0008G0101"/>